<keyword evidence="2" id="KW-0472">Membrane</keyword>
<feature type="transmembrane region" description="Helical" evidence="2">
    <location>
        <begin position="474"/>
        <end position="495"/>
    </location>
</feature>
<dbReference type="Proteomes" id="UP001476950">
    <property type="component" value="Unassembled WGS sequence"/>
</dbReference>
<reference evidence="3 4" key="1">
    <citation type="submission" date="2022-04" db="EMBL/GenBank/DDBJ databases">
        <title>Positive selection, recombination, and allopatry shape intraspecific diversity of widespread and dominant cyanobacteria.</title>
        <authorList>
            <person name="Wei J."/>
            <person name="Shu W."/>
            <person name="Hu C."/>
        </authorList>
    </citation>
    <scope>NUCLEOTIDE SEQUENCE [LARGE SCALE GENOMIC DNA]</scope>
    <source>
        <strain evidence="3 4">AS-A4</strain>
    </source>
</reference>
<dbReference type="EMBL" id="JAMPLM010000009">
    <property type="protein sequence ID" value="MEP1059159.1"/>
    <property type="molecule type" value="Genomic_DNA"/>
</dbReference>
<keyword evidence="4" id="KW-1185">Reference proteome</keyword>
<feature type="transmembrane region" description="Helical" evidence="2">
    <location>
        <begin position="299"/>
        <end position="320"/>
    </location>
</feature>
<feature type="transmembrane region" description="Helical" evidence="2">
    <location>
        <begin position="531"/>
        <end position="549"/>
    </location>
</feature>
<feature type="compositionally biased region" description="Polar residues" evidence="1">
    <location>
        <begin position="255"/>
        <end position="290"/>
    </location>
</feature>
<feature type="transmembrane region" description="Helical" evidence="2">
    <location>
        <begin position="507"/>
        <end position="524"/>
    </location>
</feature>
<organism evidence="3 4">
    <name type="scientific">Stenomitos frigidus AS-A4</name>
    <dbReference type="NCBI Taxonomy" id="2933935"/>
    <lineage>
        <taxon>Bacteria</taxon>
        <taxon>Bacillati</taxon>
        <taxon>Cyanobacteriota</taxon>
        <taxon>Cyanophyceae</taxon>
        <taxon>Leptolyngbyales</taxon>
        <taxon>Leptolyngbyaceae</taxon>
        <taxon>Stenomitos</taxon>
    </lineage>
</organism>
<evidence type="ECO:0000256" key="2">
    <source>
        <dbReference type="SAM" id="Phobius"/>
    </source>
</evidence>
<evidence type="ECO:0000313" key="4">
    <source>
        <dbReference type="Proteomes" id="UP001476950"/>
    </source>
</evidence>
<keyword evidence="2" id="KW-1133">Transmembrane helix</keyword>
<name>A0ABV0KLJ6_9CYAN</name>
<comment type="caution">
    <text evidence="3">The sequence shown here is derived from an EMBL/GenBank/DDBJ whole genome shotgun (WGS) entry which is preliminary data.</text>
</comment>
<dbReference type="RefSeq" id="WP_190448924.1">
    <property type="nucleotide sequence ID" value="NZ_JAMPLM010000009.1"/>
</dbReference>
<evidence type="ECO:0000313" key="3">
    <source>
        <dbReference type="EMBL" id="MEP1059159.1"/>
    </source>
</evidence>
<gene>
    <name evidence="3" type="ORF">NDI38_11990</name>
</gene>
<keyword evidence="2" id="KW-0812">Transmembrane</keyword>
<feature type="transmembrane region" description="Helical" evidence="2">
    <location>
        <begin position="569"/>
        <end position="588"/>
    </location>
</feature>
<protein>
    <submittedName>
        <fullName evidence="3">Uncharacterized protein</fullName>
    </submittedName>
</protein>
<evidence type="ECO:0000256" key="1">
    <source>
        <dbReference type="SAM" id="MobiDB-lite"/>
    </source>
</evidence>
<feature type="region of interest" description="Disordered" evidence="1">
    <location>
        <begin position="254"/>
        <end position="290"/>
    </location>
</feature>
<sequence length="589" mass="64090">MTIQQPALTALAKQGDLNAIAALMNRALQPQGIGVKIAHQKGHLRVLLEGQTVPGETVLAPYIRKGILALQIPGLHTLSVLGQLQGADTPAWSKTFALTAPPTALKPTPDTEVAPAQYNSKQPVDYAESKVEAKLEDHSIVKPELNASVDLEMASVANPTAIASHINQALGTETLTFEATLDDRTLKLIAKTNQILEGDTFAKAVQNLLLPFNLAGIDTVFLYKQKTNGKNPYKIKEFTLLQEPATTEVVEIETKTQPATQPSAAYSQLNPSQPILSRSTSQTKLKPQASSQASQRSKFVMLGLTALFVVVFIGAIKFLAKPPAATEICQDAAGAPGYCQLAVQMVGEQTLHDLKTAATPFTPEMEAKGLSFCENTSDLQIQETQRNPSRRSTRYSASIRPELVFPGVMLVETQLKASPQANTPLFRTACLFTGNENQVELITKVVLPNGWPQEPYQGKQEWEPMQRSLKVYQILIMLGSGTLFTAIGLFASAAFNLGFQIYTIRGLFRTASILGTLDTLLIVMTGAKLNLFGGIPLTCLALGLTQIWVKDLRVDWTSGYRTVAFGVSLMILIRFILNWLLLGFIFSVL</sequence>
<accession>A0ABV0KLJ6</accession>
<proteinExistence type="predicted"/>